<comment type="caution">
    <text evidence="18">The sequence shown here is derived from an EMBL/GenBank/DDBJ whole genome shotgun (WGS) entry which is preliminary data.</text>
</comment>
<evidence type="ECO:0000256" key="7">
    <source>
        <dbReference type="ARBA" id="ARBA00022697"/>
    </source>
</evidence>
<dbReference type="Proteomes" id="UP000220922">
    <property type="component" value="Unassembled WGS sequence"/>
</dbReference>
<dbReference type="FunFam" id="3.30.360.10:FF:000006">
    <property type="entry name" value="Bifunctional aspartokinase/homoserine dehydrogenase"/>
    <property type="match status" value="1"/>
</dbReference>
<accession>A0A2H3KJN9</accession>
<evidence type="ECO:0000256" key="1">
    <source>
        <dbReference type="ARBA" id="ARBA00001920"/>
    </source>
</evidence>
<evidence type="ECO:0000256" key="14">
    <source>
        <dbReference type="PIRSR" id="PIRSR036497-2"/>
    </source>
</evidence>
<organism evidence="18 19">
    <name type="scientific">Candidatus Chloroploca asiatica</name>
    <dbReference type="NCBI Taxonomy" id="1506545"/>
    <lineage>
        <taxon>Bacteria</taxon>
        <taxon>Bacillati</taxon>
        <taxon>Chloroflexota</taxon>
        <taxon>Chloroflexia</taxon>
        <taxon>Chloroflexales</taxon>
        <taxon>Chloroflexineae</taxon>
        <taxon>Oscillochloridaceae</taxon>
        <taxon>Candidatus Chloroploca</taxon>
    </lineage>
</organism>
<keyword evidence="9 15" id="KW-0560">Oxidoreductase</keyword>
<feature type="binding site" evidence="14">
    <location>
        <begin position="10"/>
        <end position="15"/>
    </location>
    <ligand>
        <name>NADP(+)</name>
        <dbReference type="ChEBI" id="CHEBI:58349"/>
    </ligand>
</feature>
<dbReference type="OrthoDB" id="9799110at2"/>
<keyword evidence="10 15" id="KW-0486">Methionine biosynthesis</keyword>
<evidence type="ECO:0000256" key="4">
    <source>
        <dbReference type="ARBA" id="ARBA00006753"/>
    </source>
</evidence>
<feature type="binding site" evidence="14">
    <location>
        <position position="207"/>
    </location>
    <ligand>
        <name>L-homoserine</name>
        <dbReference type="ChEBI" id="CHEBI:57476"/>
    </ligand>
</feature>
<reference evidence="18 19" key="1">
    <citation type="submission" date="2016-05" db="EMBL/GenBank/DDBJ databases">
        <authorList>
            <person name="Lavstsen T."/>
            <person name="Jespersen J.S."/>
        </authorList>
    </citation>
    <scope>NUCLEOTIDE SEQUENCE [LARGE SCALE GENOMIC DNA]</scope>
    <source>
        <strain evidence="18 19">B7-9</strain>
    </source>
</reference>
<comment type="catalytic activity">
    <reaction evidence="11">
        <text>L-homoserine + NADP(+) = L-aspartate 4-semialdehyde + NADPH + H(+)</text>
        <dbReference type="Rhea" id="RHEA:15761"/>
        <dbReference type="ChEBI" id="CHEBI:15378"/>
        <dbReference type="ChEBI" id="CHEBI:57476"/>
        <dbReference type="ChEBI" id="CHEBI:57783"/>
        <dbReference type="ChEBI" id="CHEBI:58349"/>
        <dbReference type="ChEBI" id="CHEBI:537519"/>
        <dbReference type="EC" id="1.1.1.3"/>
    </reaction>
    <physiologicalReaction direction="right-to-left" evidence="11">
        <dbReference type="Rhea" id="RHEA:15763"/>
    </physiologicalReaction>
</comment>
<dbReference type="InterPro" id="IPR001342">
    <property type="entry name" value="HDH_cat"/>
</dbReference>
<evidence type="ECO:0000256" key="6">
    <source>
        <dbReference type="ARBA" id="ARBA00022605"/>
    </source>
</evidence>
<feature type="domain" description="Homoserine dehydrogenase catalytic" evidence="17">
    <location>
        <begin position="154"/>
        <end position="349"/>
    </location>
</feature>
<gene>
    <name evidence="18" type="ORF">A9Q02_03475</name>
</gene>
<dbReference type="Gene3D" id="3.30.360.10">
    <property type="entry name" value="Dihydrodipicolinate Reductase, domain 2"/>
    <property type="match status" value="1"/>
</dbReference>
<feature type="active site" description="Proton donor" evidence="13">
    <location>
        <position position="222"/>
    </location>
</feature>
<evidence type="ECO:0000256" key="13">
    <source>
        <dbReference type="PIRSR" id="PIRSR036497-1"/>
    </source>
</evidence>
<comment type="pathway">
    <text evidence="3 15">Amino-acid biosynthesis; L-methionine biosynthesis via de novo pathway; L-homoserine from L-aspartate: step 3/3.</text>
</comment>
<dbReference type="InterPro" id="IPR019811">
    <property type="entry name" value="HDH_CS"/>
</dbReference>
<evidence type="ECO:0000256" key="5">
    <source>
        <dbReference type="ARBA" id="ARBA00013213"/>
    </source>
</evidence>
<comment type="cofactor">
    <cofactor evidence="1">
        <name>a metal cation</name>
        <dbReference type="ChEBI" id="CHEBI:25213"/>
    </cofactor>
</comment>
<feature type="binding site" evidence="14">
    <location>
        <position position="124"/>
    </location>
    <ligand>
        <name>NADPH</name>
        <dbReference type="ChEBI" id="CHEBI:57783"/>
    </ligand>
</feature>
<dbReference type="InterPro" id="IPR036291">
    <property type="entry name" value="NAD(P)-bd_dom_sf"/>
</dbReference>
<dbReference type="SUPFAM" id="SSF55347">
    <property type="entry name" value="Glyceraldehyde-3-phosphate dehydrogenase-like, C-terminal domain"/>
    <property type="match status" value="1"/>
</dbReference>
<dbReference type="PANTHER" id="PTHR43070:SF3">
    <property type="entry name" value="HOMOSERINE DEHYDROGENASE"/>
    <property type="match status" value="1"/>
</dbReference>
<evidence type="ECO:0000256" key="3">
    <source>
        <dbReference type="ARBA" id="ARBA00005062"/>
    </source>
</evidence>
<evidence type="ECO:0000256" key="8">
    <source>
        <dbReference type="ARBA" id="ARBA00022857"/>
    </source>
</evidence>
<dbReference type="PIRSF" id="PIRSF036497">
    <property type="entry name" value="HDH_short"/>
    <property type="match status" value="1"/>
</dbReference>
<dbReference type="AlphaFoldDB" id="A0A2H3KJN9"/>
<dbReference type="Pfam" id="PF00742">
    <property type="entry name" value="Homoserine_dh"/>
    <property type="match status" value="1"/>
</dbReference>
<evidence type="ECO:0000256" key="2">
    <source>
        <dbReference type="ARBA" id="ARBA00005056"/>
    </source>
</evidence>
<dbReference type="GO" id="GO:0009090">
    <property type="term" value="P:homoserine biosynthetic process"/>
    <property type="evidence" value="ECO:0007669"/>
    <property type="project" value="UniProtKB-ARBA"/>
</dbReference>
<comment type="similarity">
    <text evidence="4 16">Belongs to the homoserine dehydrogenase family.</text>
</comment>
<evidence type="ECO:0000256" key="11">
    <source>
        <dbReference type="ARBA" id="ARBA00048841"/>
    </source>
</evidence>
<sequence length="355" mass="36838">MRSIPIVQIGLGGVGRELVRQVLATREALAKHYRLSLVYLALADSGGVRATGAALTRDEIEAALAAKAEGRSIATIAGKSSGMPWSSLALREAAIFVDVSAAPGHEMMLAERVAAGSRVVLANKLPLSAGLAQFQALMFDAATRYEATVGAGLPIIATLQALLDSGDTVTRIEAAMSGTLGYLCSQLEAGESLSTALRAAHALGYTEPDPRDDLSGADVARKALILARTCGLPWSINDIPAEPWFPPAMAGLSRDEFLARAEELDASFAARVAEARAVGGALRYVATVTPQGASVGLRIVPAEHPLASLRGADNLFSFTTARYAERPLVVRGPGAGQALTAAGVLADIVATAREM</sequence>
<dbReference type="GO" id="GO:0009086">
    <property type="term" value="P:methionine biosynthetic process"/>
    <property type="evidence" value="ECO:0007669"/>
    <property type="project" value="UniProtKB-KW"/>
</dbReference>
<evidence type="ECO:0000313" key="18">
    <source>
        <dbReference type="EMBL" id="PDV98153.1"/>
    </source>
</evidence>
<evidence type="ECO:0000256" key="9">
    <source>
        <dbReference type="ARBA" id="ARBA00023002"/>
    </source>
</evidence>
<evidence type="ECO:0000313" key="19">
    <source>
        <dbReference type="Proteomes" id="UP000220922"/>
    </source>
</evidence>
<protein>
    <recommendedName>
        <fullName evidence="5 15">Homoserine dehydrogenase</fullName>
        <ecNumber evidence="5 15">1.1.1.3</ecNumber>
    </recommendedName>
</protein>
<dbReference type="PROSITE" id="PS01042">
    <property type="entry name" value="HOMOSER_DHGENASE"/>
    <property type="match status" value="1"/>
</dbReference>
<keyword evidence="6 15" id="KW-0028">Amino-acid biosynthesis</keyword>
<comment type="catalytic activity">
    <reaction evidence="12">
        <text>L-homoserine + NAD(+) = L-aspartate 4-semialdehyde + NADH + H(+)</text>
        <dbReference type="Rhea" id="RHEA:15757"/>
        <dbReference type="ChEBI" id="CHEBI:15378"/>
        <dbReference type="ChEBI" id="CHEBI:57476"/>
        <dbReference type="ChEBI" id="CHEBI:57540"/>
        <dbReference type="ChEBI" id="CHEBI:57945"/>
        <dbReference type="ChEBI" id="CHEBI:537519"/>
        <dbReference type="EC" id="1.1.1.3"/>
    </reaction>
    <physiologicalReaction direction="right-to-left" evidence="12">
        <dbReference type="Rhea" id="RHEA:15759"/>
    </physiologicalReaction>
</comment>
<dbReference type="GO" id="GO:0004412">
    <property type="term" value="F:homoserine dehydrogenase activity"/>
    <property type="evidence" value="ECO:0007669"/>
    <property type="project" value="UniProtKB-EC"/>
</dbReference>
<name>A0A2H3KJN9_9CHLR</name>
<evidence type="ECO:0000256" key="15">
    <source>
        <dbReference type="RuleBase" id="RU000579"/>
    </source>
</evidence>
<dbReference type="PANTHER" id="PTHR43070">
    <property type="match status" value="1"/>
</dbReference>
<evidence type="ECO:0000259" key="17">
    <source>
        <dbReference type="Pfam" id="PF00742"/>
    </source>
</evidence>
<dbReference type="GO" id="GO:0009089">
    <property type="term" value="P:lysine biosynthetic process via diaminopimelate"/>
    <property type="evidence" value="ECO:0007669"/>
    <property type="project" value="UniProtKB-ARBA"/>
</dbReference>
<dbReference type="GO" id="GO:0009088">
    <property type="term" value="P:threonine biosynthetic process"/>
    <property type="evidence" value="ECO:0007669"/>
    <property type="project" value="UniProtKB-UniPathway"/>
</dbReference>
<dbReference type="EC" id="1.1.1.3" evidence="5 15"/>
<dbReference type="SUPFAM" id="SSF51735">
    <property type="entry name" value="NAD(P)-binding Rossmann-fold domains"/>
    <property type="match status" value="1"/>
</dbReference>
<dbReference type="InterPro" id="IPR022697">
    <property type="entry name" value="HDH_short"/>
</dbReference>
<evidence type="ECO:0000256" key="16">
    <source>
        <dbReference type="RuleBase" id="RU004171"/>
    </source>
</evidence>
<keyword evidence="19" id="KW-1185">Reference proteome</keyword>
<proteinExistence type="inferred from homology"/>
<dbReference type="EMBL" id="LYXE01000110">
    <property type="protein sequence ID" value="PDV98153.1"/>
    <property type="molecule type" value="Genomic_DNA"/>
</dbReference>
<dbReference type="Gene3D" id="3.40.50.720">
    <property type="entry name" value="NAD(P)-binding Rossmann-like Domain"/>
    <property type="match status" value="1"/>
</dbReference>
<dbReference type="UniPathway" id="UPA00051">
    <property type="reaction ID" value="UER00465"/>
</dbReference>
<comment type="pathway">
    <text evidence="2 15">Amino-acid biosynthesis; L-threonine biosynthesis; L-threonine from L-aspartate: step 3/5.</text>
</comment>
<keyword evidence="8 14" id="KW-0521">NADP</keyword>
<evidence type="ECO:0000256" key="10">
    <source>
        <dbReference type="ARBA" id="ARBA00023167"/>
    </source>
</evidence>
<keyword evidence="7 15" id="KW-0791">Threonine biosynthesis</keyword>
<dbReference type="RefSeq" id="WP_097653876.1">
    <property type="nucleotide sequence ID" value="NZ_LYXE01000110.1"/>
</dbReference>
<dbReference type="UniPathway" id="UPA00050">
    <property type="reaction ID" value="UER00063"/>
</dbReference>
<dbReference type="InterPro" id="IPR011147">
    <property type="entry name" value="Bifunc_Aspkin/hSer_DH"/>
</dbReference>
<evidence type="ECO:0000256" key="12">
    <source>
        <dbReference type="ARBA" id="ARBA00049031"/>
    </source>
</evidence>